<dbReference type="Proteomes" id="UP000256485">
    <property type="component" value="Unassembled WGS sequence"/>
</dbReference>
<sequence length="874" mass="94756">MARARTRVSDAGDQGRTLTRRGLFGVAGALGLTGLTPLDRAGATLENSASDRAALRVDDLAMTGPRQPRWLSVPMSRIVVNPYDFNQSTSEVAQNSGPQLPLSAGYFAYDDAIRLPSLLTVYRRPGGEPDPQPPPEAFSDEFVELDPAWSAEPGVSASVAESRLTMVLPDSAPNPWGALSRQLTLDVGTFPLVSIEVLDVVGAWALKVNDGSSDVDTVLQADTTATGTFTYDLRQLTGWSGTKTFTLRLFVVQRQAPLVVERIAVHGRPTTWLQVAATYTTTWRPEALDFSAEYAGGGRLHGYDVFHDTTSVTRLLVGTGLDIDGGGLALAGRFTGAVQYDAARGVLSVSQGNVRYAVAVGPGRQVTYYRSELDLLAGGPALPEPPSTGFWSAELPASGMTVGIGFAHRGEGGGVAADRARAAARPNAAPRARARWRDYWNSYLARVPRPADFTLTAVPTEGVSADDIAVTYYRAWHFLSANTLPEMPEIDYPFPQVATGKPSMWAFGAEGSRPSASWDSLLGMQYLAYVEPDIAWRAFLGLMSLVDDTGRLGGESLPSRKAQTAWILYNVTGDTGRLAACYENLRRYLLWARENPRWIFGDHDIPDERDAEFVVSLLLDFDYAARIAARLGRHDEVTFWHDQFDALSADYGAWFFPVDGPYPTLQYHFVEGSHPDSPGNTLWVCTGLHLPRLTERQRRLLIERFLGEYRPDATLAGWGFPNVKAPDVTYTAYGLLDSGMVREADVFLQANLRDVVRAGVFAEVYDDPPDGPVGVGVRPSLFGAVTVIDVVWLRNGYRADDGEPLFVRMPGADGGLSGLTFRGRKLAVDIDASAGEIRLSGNAVRGGRACRRLPAPVGESLSIPAGCAMPTADQ</sequence>
<dbReference type="Gene3D" id="1.50.10.10">
    <property type="match status" value="1"/>
</dbReference>
<keyword evidence="2" id="KW-1185">Reference proteome</keyword>
<gene>
    <name evidence="1" type="ORF">DFJ64_2631</name>
</gene>
<dbReference type="AlphaFoldDB" id="A0A3D9VIP7"/>
<evidence type="ECO:0008006" key="3">
    <source>
        <dbReference type="Google" id="ProtNLM"/>
    </source>
</evidence>
<reference evidence="1 2" key="1">
    <citation type="submission" date="2018-08" db="EMBL/GenBank/DDBJ databases">
        <title>Sequencing the genomes of 1000 actinobacteria strains.</title>
        <authorList>
            <person name="Klenk H.-P."/>
        </authorList>
    </citation>
    <scope>NUCLEOTIDE SEQUENCE [LARGE SCALE GENOMIC DNA]</scope>
    <source>
        <strain evidence="1 2">DSM 22891</strain>
    </source>
</reference>
<organism evidence="1 2">
    <name type="scientific">Thermasporomyces composti</name>
    <dbReference type="NCBI Taxonomy" id="696763"/>
    <lineage>
        <taxon>Bacteria</taxon>
        <taxon>Bacillati</taxon>
        <taxon>Actinomycetota</taxon>
        <taxon>Actinomycetes</taxon>
        <taxon>Propionibacteriales</taxon>
        <taxon>Nocardioidaceae</taxon>
        <taxon>Thermasporomyces</taxon>
    </lineage>
</organism>
<accession>A0A3D9VIP7</accession>
<dbReference type="EMBL" id="QTUC01000001">
    <property type="protein sequence ID" value="REF37191.1"/>
    <property type="molecule type" value="Genomic_DNA"/>
</dbReference>
<evidence type="ECO:0000313" key="1">
    <source>
        <dbReference type="EMBL" id="REF37191.1"/>
    </source>
</evidence>
<dbReference type="GO" id="GO:0005975">
    <property type="term" value="P:carbohydrate metabolic process"/>
    <property type="evidence" value="ECO:0007669"/>
    <property type="project" value="InterPro"/>
</dbReference>
<dbReference type="InterPro" id="IPR008928">
    <property type="entry name" value="6-hairpin_glycosidase_sf"/>
</dbReference>
<protein>
    <recommendedName>
        <fullName evidence="3">Alpha-L-rhamnosidase six-hairpin glycosidase domain-containing protein</fullName>
    </recommendedName>
</protein>
<dbReference type="InterPro" id="IPR012341">
    <property type="entry name" value="6hp_glycosidase-like_sf"/>
</dbReference>
<comment type="caution">
    <text evidence="1">The sequence shown here is derived from an EMBL/GenBank/DDBJ whole genome shotgun (WGS) entry which is preliminary data.</text>
</comment>
<name>A0A3D9VIP7_THECX</name>
<dbReference type="SUPFAM" id="SSF48208">
    <property type="entry name" value="Six-hairpin glycosidases"/>
    <property type="match status" value="1"/>
</dbReference>
<evidence type="ECO:0000313" key="2">
    <source>
        <dbReference type="Proteomes" id="UP000256485"/>
    </source>
</evidence>
<proteinExistence type="predicted"/>